<evidence type="ECO:0000256" key="6">
    <source>
        <dbReference type="ARBA" id="ARBA00022989"/>
    </source>
</evidence>
<dbReference type="InterPro" id="IPR003961">
    <property type="entry name" value="FN3_dom"/>
</dbReference>
<comment type="caution">
    <text evidence="14">The sequence shown here is derived from an EMBL/GenBank/DDBJ whole genome shotgun (WGS) entry which is preliminary data.</text>
</comment>
<dbReference type="InterPro" id="IPR003598">
    <property type="entry name" value="Ig_sub2"/>
</dbReference>
<feature type="domain" description="Ig-like" evidence="12">
    <location>
        <begin position="615"/>
        <end position="710"/>
    </location>
</feature>
<sequence>MAPCGSPPATRGSAHAPHASYRCRATNPSGTVTSRLATVSTVVTAGVAVRVEAWRAAVGGVGVLRCVVDEGGWAVAAWLRRDPAAGTPLPLPDAGRYVYGSGGRLYVQDVTLEDGQAAFQCQVRHPASLAALTSPPATLTVMAPSARDGAPRMAEKLPRMVEVLEGKPWTLPCLAHGHPPPHYSWTREGVVGELGSVGGGSGGRVWVRGSVVGGARAGAGDAGGYTCVAANGAGTDTAHYTLTVVQELHVTAHPAHQVAAAGGRATVACRVEGSPVAEVRWYKDGAAILPHAHGHIMLQGRDTLVLTGVGERDAGVYQCVAANSVGEAQAASHLTIRDSPPTLRHTFVEQTLRAGASVSLKCTALGHPPPVITWTLDGRPLAPAADHYGGQRVSLGSWVDPAGQVVSQVNPPTPLGSTSHTSPLNVYGPPTARGSSNVTVVEGTEAKVSCPVAGYPLAGVTWALHGRPLTPTSRRAPRGDGTLVMQRVEADHDVGRYSCTATGPQGRADTASFFLSVVKPPVLAEIKFQEGLVEGMRLSVTCSLLSGDLPISLRWSRDGRPLPRDSSLTETHSQFFSNLVFGEIRGRHAGRYSCTASNAAASATVSATMHVQVPPAWVVEPQDVAVVGGGEASLECHAQGTPTPTLTWRKATAGYGSDEWSVVRGDGWRVRLRRPGSLSIRDARAEDAGRYLCQAENSVTPPISKTITLTVLEGARMEEKVINQSVAVGEHLSLRCPARGDLPLSFTWARDGVTLSGGGEEEVRLEEGGRTSVLVLPATLRSQAGVYTCHAANRYGSDSSTFFLNVVERPDPPSHVHVKEVKSREVSLAWAPPFDGNSPLTHYLLQHWAARDSAPTPANTTLPRDLTEATLKGLSPGRTYHMQVLAVNVRGASSPSPTLSITTLQEPPSAPPTHLRAHARQQASISLTWQTPAAHLSPGEVTGYQVGFREASVGGDEGEYRWKSVRGGAMTAKVEGLRHYTAYSVTVRAVNQVGSGPPAQPVTVTTAQGVPSAAPDGIECDPLSSQALRVRWNPLPLNLSNGPVQGYKVFYKRTSNIEGSNAVDVKRTTNLETSLQGLGRYTNYSVRVLAYTGAGDGVVSASIHCATLQDVPGPPAAIRALPAGPHSIVVSWLPPERPNGILEHYTLYYRPLNAHRALQTVVVPVEGSATASRPAWGEVSREVEGLDAHARYEMWVKASTRVGEGGASRVVSQAPAATVAARIKSFGQAVEVKAGAPLTLPCSVVGHSAPLVTWTHLGRDTIPNSQTLPDHSLHLPAVTSEASGNYTCHAHNPSGRDEAQWSVRVVETPPPPTLRVQYSTETTIHISWHTAGDGGKPITGYIIRYRLEGGEWQEEAVEPGEASHVLQKLRCGSTYHLQVAARNLVGHGKASRTVKTRTRGAAPRQPRHQDLVSVNSSSVTLQLYTWPSGGCPITRWMVEYRAHSENSFTAAASHLAGDTDSYTLGDLAPLTWYQLRVTAYNTAGSTSAAYDVATASLTGATLAPESVVEVVDRLGSPLYLDPHILAPVVSGVACTLALLLCVGLLVSRGRAQFMKGADTNSGSSGGGGGNSNGNTYSRSLAEIQNHHNDSQEQLSPPPGPRSKHDEAYSVDEPYEICPYATFSMPPGTTVPPGSAGRGTLDYTLQFHTFGHQECFEGQPAPQRASAASLLGGRRRDGGGGSAAGASVEIACISSQQTLPISCVRGGVRRAGKKEVEEEEEGEAHGGSESEQDTSGSPGGVRGGPRDTYKVPVRLRRGADFSFHPPDSSTESNDERSPVPPRRPQHLPPTHPQHASHRLHACTPAPPPAQGLRPSSTLDSVYSVEGAVGGPLRPPTGFSDSRELSEAECDRDPGQGGHKGRPQQHGRRPAFPPRPPTDYSIHV</sequence>
<dbReference type="GO" id="GO:0030154">
    <property type="term" value="P:cell differentiation"/>
    <property type="evidence" value="ECO:0007669"/>
    <property type="project" value="UniProtKB-ARBA"/>
</dbReference>
<evidence type="ECO:0000313" key="15">
    <source>
        <dbReference type="Proteomes" id="UP001487740"/>
    </source>
</evidence>
<dbReference type="CDD" id="cd00063">
    <property type="entry name" value="FN3"/>
    <property type="match status" value="6"/>
</dbReference>
<dbReference type="GO" id="GO:0098609">
    <property type="term" value="P:cell-cell adhesion"/>
    <property type="evidence" value="ECO:0007669"/>
    <property type="project" value="TreeGrafter"/>
</dbReference>
<feature type="region of interest" description="Disordered" evidence="10">
    <location>
        <begin position="1656"/>
        <end position="1683"/>
    </location>
</feature>
<dbReference type="GO" id="GO:0005886">
    <property type="term" value="C:plasma membrane"/>
    <property type="evidence" value="ECO:0007669"/>
    <property type="project" value="UniProtKB-SubCell"/>
</dbReference>
<feature type="compositionally biased region" description="Basic residues" evidence="10">
    <location>
        <begin position="1857"/>
        <end position="1867"/>
    </location>
</feature>
<feature type="domain" description="Ig-like" evidence="12">
    <location>
        <begin position="429"/>
        <end position="516"/>
    </location>
</feature>
<dbReference type="InterPro" id="IPR007110">
    <property type="entry name" value="Ig-like_dom"/>
</dbReference>
<dbReference type="Gene3D" id="2.60.40.10">
    <property type="entry name" value="Immunoglobulins"/>
    <property type="match status" value="15"/>
</dbReference>
<dbReference type="SUPFAM" id="SSF49265">
    <property type="entry name" value="Fibronectin type III"/>
    <property type="match status" value="3"/>
</dbReference>
<dbReference type="SMART" id="SM00060">
    <property type="entry name" value="FN3"/>
    <property type="match status" value="6"/>
</dbReference>
<keyword evidence="7 11" id="KW-0472">Membrane</keyword>
<feature type="domain" description="Ig-like" evidence="12">
    <location>
        <begin position="1215"/>
        <end position="1304"/>
    </location>
</feature>
<dbReference type="SUPFAM" id="SSF48726">
    <property type="entry name" value="Immunoglobulin"/>
    <property type="match status" value="9"/>
</dbReference>
<dbReference type="Proteomes" id="UP001487740">
    <property type="component" value="Unassembled WGS sequence"/>
</dbReference>
<feature type="domain" description="Fibronectin type-III" evidence="13">
    <location>
        <begin position="1402"/>
        <end position="1501"/>
    </location>
</feature>
<dbReference type="PANTHER" id="PTHR44170:SF6">
    <property type="entry name" value="CONTACTIN"/>
    <property type="match status" value="1"/>
</dbReference>
<feature type="domain" description="Fibronectin type-III" evidence="13">
    <location>
        <begin position="911"/>
        <end position="1009"/>
    </location>
</feature>
<dbReference type="SMART" id="SM00409">
    <property type="entry name" value="IG"/>
    <property type="match status" value="8"/>
</dbReference>
<dbReference type="PROSITE" id="PS50853">
    <property type="entry name" value="FN3"/>
    <property type="match status" value="6"/>
</dbReference>
<dbReference type="FunFam" id="2.60.40.10:FF:000333">
    <property type="entry name" value="Down syndrome cell adhesion molecule"/>
    <property type="match status" value="1"/>
</dbReference>
<name>A0AAW0SRV2_SCYPA</name>
<dbReference type="FunFam" id="2.60.40.10:FF:000028">
    <property type="entry name" value="Neuronal cell adhesion molecule"/>
    <property type="match status" value="1"/>
</dbReference>
<evidence type="ECO:0000313" key="14">
    <source>
        <dbReference type="EMBL" id="KAK8377828.1"/>
    </source>
</evidence>
<proteinExistence type="predicted"/>
<dbReference type="PROSITE" id="PS00290">
    <property type="entry name" value="IG_MHC"/>
    <property type="match status" value="1"/>
</dbReference>
<feature type="domain" description="Ig-like" evidence="12">
    <location>
        <begin position="521"/>
        <end position="606"/>
    </location>
</feature>
<dbReference type="FunFam" id="2.60.40.10:FF:000093">
    <property type="entry name" value="Down syndrome cell adhesion molecule, isoform B"/>
    <property type="match status" value="1"/>
</dbReference>
<evidence type="ECO:0008006" key="16">
    <source>
        <dbReference type="Google" id="ProtNLM"/>
    </source>
</evidence>
<evidence type="ECO:0000256" key="3">
    <source>
        <dbReference type="ARBA" id="ARBA00022729"/>
    </source>
</evidence>
<organism evidence="14 15">
    <name type="scientific">Scylla paramamosain</name>
    <name type="common">Mud crab</name>
    <dbReference type="NCBI Taxonomy" id="85552"/>
    <lineage>
        <taxon>Eukaryota</taxon>
        <taxon>Metazoa</taxon>
        <taxon>Ecdysozoa</taxon>
        <taxon>Arthropoda</taxon>
        <taxon>Crustacea</taxon>
        <taxon>Multicrustacea</taxon>
        <taxon>Malacostraca</taxon>
        <taxon>Eumalacostraca</taxon>
        <taxon>Eucarida</taxon>
        <taxon>Decapoda</taxon>
        <taxon>Pleocyemata</taxon>
        <taxon>Brachyura</taxon>
        <taxon>Eubrachyura</taxon>
        <taxon>Portunoidea</taxon>
        <taxon>Portunidae</taxon>
        <taxon>Portuninae</taxon>
        <taxon>Scylla</taxon>
    </lineage>
</organism>
<feature type="region of interest" description="Disordered" evidence="10">
    <location>
        <begin position="1713"/>
        <end position="1882"/>
    </location>
</feature>
<feature type="domain" description="Fibronectin type-III" evidence="13">
    <location>
        <begin position="1310"/>
        <end position="1401"/>
    </location>
</feature>
<dbReference type="GO" id="GO:0009653">
    <property type="term" value="P:anatomical structure morphogenesis"/>
    <property type="evidence" value="ECO:0007669"/>
    <property type="project" value="UniProtKB-ARBA"/>
</dbReference>
<feature type="domain" description="Ig-like" evidence="12">
    <location>
        <begin position="151"/>
        <end position="243"/>
    </location>
</feature>
<keyword evidence="5" id="KW-0130">Cell adhesion</keyword>
<feature type="compositionally biased region" description="Basic and acidic residues" evidence="10">
    <location>
        <begin position="1839"/>
        <end position="1852"/>
    </location>
</feature>
<evidence type="ECO:0000259" key="12">
    <source>
        <dbReference type="PROSITE" id="PS50835"/>
    </source>
</evidence>
<evidence type="ECO:0000256" key="9">
    <source>
        <dbReference type="ARBA" id="ARBA00023319"/>
    </source>
</evidence>
<feature type="compositionally biased region" description="Pro residues" evidence="10">
    <location>
        <begin position="1777"/>
        <end position="1790"/>
    </location>
</feature>
<dbReference type="FunFam" id="2.60.40.10:FF:000032">
    <property type="entry name" value="palladin isoform X1"/>
    <property type="match status" value="1"/>
</dbReference>
<dbReference type="PANTHER" id="PTHR44170">
    <property type="entry name" value="PROTEIN SIDEKICK"/>
    <property type="match status" value="1"/>
</dbReference>
<dbReference type="PROSITE" id="PS50835">
    <property type="entry name" value="IG_LIKE"/>
    <property type="match status" value="9"/>
</dbReference>
<feature type="domain" description="Ig-like" evidence="12">
    <location>
        <begin position="719"/>
        <end position="805"/>
    </location>
</feature>
<feature type="domain" description="Fibronectin type-III" evidence="13">
    <location>
        <begin position="1014"/>
        <end position="1110"/>
    </location>
</feature>
<reference evidence="14 15" key="1">
    <citation type="submission" date="2023-03" db="EMBL/GenBank/DDBJ databases">
        <title>High-quality genome of Scylla paramamosain provides insights in environmental adaptation.</title>
        <authorList>
            <person name="Zhang L."/>
        </authorList>
    </citation>
    <scope>NUCLEOTIDE SEQUENCE [LARGE SCALE GENOMIC DNA]</scope>
    <source>
        <strain evidence="14">LZ_2023a</strain>
        <tissue evidence="14">Muscle</tissue>
    </source>
</reference>
<dbReference type="InterPro" id="IPR003599">
    <property type="entry name" value="Ig_sub"/>
</dbReference>
<protein>
    <recommendedName>
        <fullName evidence="16">Down syndrome cell adhesion molecule-like protein Dscam2</fullName>
    </recommendedName>
</protein>
<evidence type="ECO:0000256" key="1">
    <source>
        <dbReference type="ARBA" id="ARBA00004167"/>
    </source>
</evidence>
<evidence type="ECO:0000256" key="2">
    <source>
        <dbReference type="ARBA" id="ARBA00022692"/>
    </source>
</evidence>
<keyword evidence="4" id="KW-0677">Repeat</keyword>
<accession>A0AAW0SRV2</accession>
<evidence type="ECO:0000256" key="7">
    <source>
        <dbReference type="ARBA" id="ARBA00023136"/>
    </source>
</evidence>
<dbReference type="Pfam" id="PF13927">
    <property type="entry name" value="Ig_3"/>
    <property type="match status" value="4"/>
</dbReference>
<dbReference type="InterPro" id="IPR003006">
    <property type="entry name" value="Ig/MHC_CS"/>
</dbReference>
<feature type="domain" description="Ig-like" evidence="12">
    <location>
        <begin position="341"/>
        <end position="378"/>
    </location>
</feature>
<dbReference type="CDD" id="cd00096">
    <property type="entry name" value="Ig"/>
    <property type="match status" value="1"/>
</dbReference>
<dbReference type="Pfam" id="PF25059">
    <property type="entry name" value="FN3_DSCAM-DSCAML_C"/>
    <property type="match status" value="1"/>
</dbReference>
<gene>
    <name evidence="14" type="ORF">O3P69_014048</name>
</gene>
<dbReference type="InterPro" id="IPR036116">
    <property type="entry name" value="FN3_sf"/>
</dbReference>
<dbReference type="SMART" id="SM00408">
    <property type="entry name" value="IGc2"/>
    <property type="match status" value="9"/>
</dbReference>
<feature type="domain" description="Fibronectin type-III" evidence="13">
    <location>
        <begin position="812"/>
        <end position="906"/>
    </location>
</feature>
<keyword evidence="3" id="KW-0732">Signal</keyword>
<feature type="domain" description="Fibronectin type-III" evidence="13">
    <location>
        <begin position="1114"/>
        <end position="1221"/>
    </location>
</feature>
<dbReference type="InterPro" id="IPR013098">
    <property type="entry name" value="Ig_I-set"/>
</dbReference>
<evidence type="ECO:0000259" key="13">
    <source>
        <dbReference type="PROSITE" id="PS50853"/>
    </source>
</evidence>
<keyword evidence="15" id="KW-1185">Reference proteome</keyword>
<feature type="domain" description="Ig-like" evidence="12">
    <location>
        <begin position="28"/>
        <end position="140"/>
    </location>
</feature>
<dbReference type="InterPro" id="IPR056754">
    <property type="entry name" value="DSCAM/DSCAML_C"/>
</dbReference>
<evidence type="ECO:0000256" key="10">
    <source>
        <dbReference type="SAM" id="MobiDB-lite"/>
    </source>
</evidence>
<dbReference type="Pfam" id="PF07679">
    <property type="entry name" value="I-set"/>
    <property type="match status" value="3"/>
</dbReference>
<dbReference type="FunFam" id="2.60.40.10:FF:000104">
    <property type="entry name" value="Down syndrome cell adhesion molecule b"/>
    <property type="match status" value="1"/>
</dbReference>
<evidence type="ECO:0000256" key="11">
    <source>
        <dbReference type="SAM" id="Phobius"/>
    </source>
</evidence>
<dbReference type="EMBL" id="JARAKH010000047">
    <property type="protein sequence ID" value="KAK8377828.1"/>
    <property type="molecule type" value="Genomic_DNA"/>
</dbReference>
<comment type="subcellular location">
    <subcellularLocation>
        <location evidence="1">Membrane</location>
        <topology evidence="1">Single-pass membrane protein</topology>
    </subcellularLocation>
</comment>
<evidence type="ECO:0000256" key="4">
    <source>
        <dbReference type="ARBA" id="ARBA00022737"/>
    </source>
</evidence>
<feature type="region of interest" description="Disordered" evidence="10">
    <location>
        <begin position="1556"/>
        <end position="1606"/>
    </location>
</feature>
<evidence type="ECO:0000256" key="8">
    <source>
        <dbReference type="ARBA" id="ARBA00023157"/>
    </source>
</evidence>
<keyword evidence="2 11" id="KW-0812">Transmembrane</keyword>
<keyword evidence="8" id="KW-1015">Disulfide bond</keyword>
<feature type="domain" description="Ig-like" evidence="12">
    <location>
        <begin position="246"/>
        <end position="335"/>
    </location>
</feature>
<dbReference type="InterPro" id="IPR036179">
    <property type="entry name" value="Ig-like_dom_sf"/>
</dbReference>
<keyword evidence="9" id="KW-0393">Immunoglobulin domain</keyword>
<dbReference type="Pfam" id="PF00041">
    <property type="entry name" value="fn3"/>
    <property type="match status" value="5"/>
</dbReference>
<keyword evidence="6 11" id="KW-1133">Transmembrane helix</keyword>
<evidence type="ECO:0000256" key="5">
    <source>
        <dbReference type="ARBA" id="ARBA00022889"/>
    </source>
</evidence>
<dbReference type="InterPro" id="IPR013783">
    <property type="entry name" value="Ig-like_fold"/>
</dbReference>
<feature type="transmembrane region" description="Helical" evidence="11">
    <location>
        <begin position="1524"/>
        <end position="1546"/>
    </location>
</feature>